<evidence type="ECO:0000256" key="1">
    <source>
        <dbReference type="ARBA" id="ARBA00004245"/>
    </source>
</evidence>
<reference evidence="8" key="1">
    <citation type="submission" date="2018-08" db="EMBL/GenBank/DDBJ databases">
        <authorList>
            <person name="Guldener U."/>
        </authorList>
    </citation>
    <scope>NUCLEOTIDE SEQUENCE</scope>
    <source>
        <strain evidence="8">UB2</strain>
    </source>
</reference>
<keyword evidence="5" id="KW-0206">Cytoskeleton</keyword>
<evidence type="ECO:0000256" key="4">
    <source>
        <dbReference type="ARBA" id="ARBA00022490"/>
    </source>
</evidence>
<comment type="subcellular location">
    <subcellularLocation>
        <location evidence="1">Cytoplasm</location>
        <location evidence="1">Cytoskeleton</location>
    </subcellularLocation>
</comment>
<evidence type="ECO:0000313" key="9">
    <source>
        <dbReference type="Proteomes" id="UP000658997"/>
    </source>
</evidence>
<name>A0A8H8TUN1_9BASI</name>
<evidence type="ECO:0000256" key="5">
    <source>
        <dbReference type="ARBA" id="ARBA00023212"/>
    </source>
</evidence>
<gene>
    <name evidence="8" type="ORF">UBRO2_05354</name>
</gene>
<evidence type="ECO:0000313" key="8">
    <source>
        <dbReference type="EMBL" id="SYW83914.1"/>
    </source>
</evidence>
<dbReference type="GO" id="GO:0005869">
    <property type="term" value="C:dynactin complex"/>
    <property type="evidence" value="ECO:0007669"/>
    <property type="project" value="InterPro"/>
</dbReference>
<comment type="function">
    <text evidence="6">Part of the dynactin complex that activates the molecular motor dynein for ultra-processive transport along microtubules.</text>
</comment>
<dbReference type="GO" id="GO:0007052">
    <property type="term" value="P:mitotic spindle organization"/>
    <property type="evidence" value="ECO:0007669"/>
    <property type="project" value="TreeGrafter"/>
</dbReference>
<dbReference type="InterPro" id="IPR027777">
    <property type="entry name" value="DCTN6"/>
</dbReference>
<evidence type="ECO:0000256" key="7">
    <source>
        <dbReference type="SAM" id="MobiDB-lite"/>
    </source>
</evidence>
<feature type="region of interest" description="Disordered" evidence="7">
    <location>
        <begin position="1"/>
        <end position="53"/>
    </location>
</feature>
<dbReference type="AlphaFoldDB" id="A0A8H8TUN1"/>
<keyword evidence="4" id="KW-0963">Cytoplasm</keyword>
<comment type="caution">
    <text evidence="8">The sequence shown here is derived from an EMBL/GenBank/DDBJ whole genome shotgun (WGS) entry which is preliminary data.</text>
</comment>
<accession>A0A8H8TUN1</accession>
<feature type="compositionally biased region" description="Low complexity" evidence="7">
    <location>
        <begin position="36"/>
        <end position="53"/>
    </location>
</feature>
<dbReference type="PANTHER" id="PTHR13072">
    <property type="entry name" value="DYNACTIN 6"/>
    <property type="match status" value="1"/>
</dbReference>
<dbReference type="SUPFAM" id="SSF51161">
    <property type="entry name" value="Trimeric LpxA-like enzymes"/>
    <property type="match status" value="1"/>
</dbReference>
<dbReference type="Gene3D" id="2.160.10.10">
    <property type="entry name" value="Hexapeptide repeat proteins"/>
    <property type="match status" value="1"/>
</dbReference>
<protein>
    <recommendedName>
        <fullName evidence="3">Dynactin subunit 6</fullName>
    </recommendedName>
</protein>
<dbReference type="PANTHER" id="PTHR13072:SF0">
    <property type="entry name" value="DYNACTIN SUBUNIT 6"/>
    <property type="match status" value="1"/>
</dbReference>
<dbReference type="InterPro" id="IPR011004">
    <property type="entry name" value="Trimer_LpxA-like_sf"/>
</dbReference>
<organism evidence="8 9">
    <name type="scientific">Ustilago bromivora</name>
    <dbReference type="NCBI Taxonomy" id="307758"/>
    <lineage>
        <taxon>Eukaryota</taxon>
        <taxon>Fungi</taxon>
        <taxon>Dikarya</taxon>
        <taxon>Basidiomycota</taxon>
        <taxon>Ustilaginomycotina</taxon>
        <taxon>Ustilaginomycetes</taxon>
        <taxon>Ustilaginales</taxon>
        <taxon>Ustilaginaceae</taxon>
        <taxon>Ustilago</taxon>
    </lineage>
</organism>
<dbReference type="GO" id="GO:0070840">
    <property type="term" value="F:dynein complex binding"/>
    <property type="evidence" value="ECO:0007669"/>
    <property type="project" value="TreeGrafter"/>
</dbReference>
<dbReference type="EMBL" id="ULHB01000161">
    <property type="protein sequence ID" value="SYW83914.1"/>
    <property type="molecule type" value="Genomic_DNA"/>
</dbReference>
<dbReference type="Proteomes" id="UP000658997">
    <property type="component" value="Unassembled WGS sequence"/>
</dbReference>
<proteinExistence type="inferred from homology"/>
<evidence type="ECO:0000256" key="3">
    <source>
        <dbReference type="ARBA" id="ARBA00016573"/>
    </source>
</evidence>
<feature type="region of interest" description="Disordered" evidence="7">
    <location>
        <begin position="201"/>
        <end position="235"/>
    </location>
</feature>
<sequence length="310" mass="33245">MSLLRALQRQGVLSDLPPPSRPPLDGVVRLTPQTPTDSSAGLPPSSSTSDAFFSTSSTTTLASTSPSFSCRRDNLTVGTRVIIAQDADLRGEISVGSGTLIHPKATILALQGPISIGSNCIIEETAIIVNRKSTPIRIGDNNLFEVGCRVEAASVGSYNVFEMRSRVAQNVKVGSYSVVGAGCMVLPKPVSDTQLQSLFDNDDEEEAESIRKLSTDGEGVENGAEEKKKGEQGEEQVFEELPDQTVVYGADSKRRLWSGQGAQQQAALHAKHLEYLRDAIPRAHKLKIIQGVRASNPAPASQSTIQTQQY</sequence>
<evidence type="ECO:0000256" key="6">
    <source>
        <dbReference type="ARBA" id="ARBA00034687"/>
    </source>
</evidence>
<comment type="similarity">
    <text evidence="2">Belongs to the dynactin subunits 5/6 family. Dynactin subunit 6 subfamily.</text>
</comment>
<dbReference type="CDD" id="cd04646">
    <property type="entry name" value="LbH_Dynactin_6"/>
    <property type="match status" value="1"/>
</dbReference>
<keyword evidence="9" id="KW-1185">Reference proteome</keyword>
<evidence type="ECO:0000256" key="2">
    <source>
        <dbReference type="ARBA" id="ARBA00007719"/>
    </source>
</evidence>